<dbReference type="Proteomes" id="UP001181693">
    <property type="component" value="Unassembled WGS sequence"/>
</dbReference>
<keyword evidence="4" id="KW-0633">Potassium transport</keyword>
<feature type="transmembrane region" description="Helical" evidence="13">
    <location>
        <begin position="119"/>
        <end position="139"/>
    </location>
</feature>
<keyword evidence="7" id="KW-0630">Potassium</keyword>
<keyword evidence="9 12" id="KW-0406">Ion transport</keyword>
<dbReference type="PANTHER" id="PTHR11003">
    <property type="entry name" value="POTASSIUM CHANNEL, SUBFAMILY K"/>
    <property type="match status" value="1"/>
</dbReference>
<dbReference type="InterPro" id="IPR003280">
    <property type="entry name" value="2pore_dom_K_chnl"/>
</dbReference>
<keyword evidence="6" id="KW-0631">Potassium channel</keyword>
<comment type="caution">
    <text evidence="15">The sequence shown here is derived from an EMBL/GenBank/DDBJ whole genome shotgun (WGS) entry which is preliminary data.</text>
</comment>
<dbReference type="GO" id="GO:0030322">
    <property type="term" value="P:stabilization of membrane potential"/>
    <property type="evidence" value="ECO:0007669"/>
    <property type="project" value="TreeGrafter"/>
</dbReference>
<evidence type="ECO:0000256" key="10">
    <source>
        <dbReference type="ARBA" id="ARBA00023136"/>
    </source>
</evidence>
<evidence type="ECO:0000256" key="11">
    <source>
        <dbReference type="ARBA" id="ARBA00023303"/>
    </source>
</evidence>
<dbReference type="GO" id="GO:0015271">
    <property type="term" value="F:outward rectifier potassium channel activity"/>
    <property type="evidence" value="ECO:0007669"/>
    <property type="project" value="TreeGrafter"/>
</dbReference>
<evidence type="ECO:0000256" key="8">
    <source>
        <dbReference type="ARBA" id="ARBA00022989"/>
    </source>
</evidence>
<evidence type="ECO:0000313" key="16">
    <source>
        <dbReference type="Proteomes" id="UP001181693"/>
    </source>
</evidence>
<dbReference type="InterPro" id="IPR013099">
    <property type="entry name" value="K_chnl_dom"/>
</dbReference>
<dbReference type="FunFam" id="1.10.287.70:FF:000110">
    <property type="entry name" value="Potassium channel subfamily K member"/>
    <property type="match status" value="1"/>
</dbReference>
<protein>
    <recommendedName>
        <fullName evidence="14">Potassium channel domain-containing protein</fullName>
    </recommendedName>
</protein>
<proteinExistence type="inferred from homology"/>
<evidence type="ECO:0000256" key="2">
    <source>
        <dbReference type="ARBA" id="ARBA00006666"/>
    </source>
</evidence>
<reference evidence="15" key="1">
    <citation type="thesis" date="2020" institute="ProQuest LLC" country="789 East Eisenhower Parkway, Ann Arbor, MI, USA">
        <title>Comparative Genomics and Chromosome Evolution.</title>
        <authorList>
            <person name="Mudd A.B."/>
        </authorList>
    </citation>
    <scope>NUCLEOTIDE SEQUENCE</scope>
    <source>
        <strain evidence="15">1538</strain>
        <tissue evidence="15">Blood</tissue>
    </source>
</reference>
<dbReference type="Gene3D" id="1.10.287.70">
    <property type="match status" value="1"/>
</dbReference>
<comment type="similarity">
    <text evidence="2 12">Belongs to the two pore domain potassium channel (TC 1.A.1.8) family.</text>
</comment>
<feature type="transmembrane region" description="Helical" evidence="13">
    <location>
        <begin position="169"/>
        <end position="191"/>
    </location>
</feature>
<evidence type="ECO:0000256" key="9">
    <source>
        <dbReference type="ARBA" id="ARBA00023065"/>
    </source>
</evidence>
<dbReference type="PRINTS" id="PR01095">
    <property type="entry name" value="TASKCHANNEL"/>
</dbReference>
<dbReference type="SUPFAM" id="SSF81324">
    <property type="entry name" value="Voltage-gated potassium channels"/>
    <property type="match status" value="2"/>
</dbReference>
<dbReference type="PANTHER" id="PTHR11003:SF350">
    <property type="entry name" value="POTASSIUM CHANNEL DOMAIN-CONTAINING PROTEIN"/>
    <property type="match status" value="1"/>
</dbReference>
<dbReference type="AlphaFoldDB" id="A0AAV2ZRS9"/>
<sequence>MWKKLFKLLKNVLLAVVFSVYLAFGAVVFHYLEKEAESKIKAETERHRLDILNNYTCLPHDALEHLIKIVTVAVKQGLNPLENSTTSKHTNWDISSAFFFSGTVVTTIGYGTIAPQTAGGQIFCVGYALFGIPLNIFVLSRVGKHLSHYCKGLEKRLVKKGMKKKTAKILTMIFFLVLGIFVFLGIPPLVFGSTECWSYEEGLYYAFISLSTIGFGDYVVGSGQRCDHPFKGYRVLVCFWIFFGLAWLSLLINLLTSFLDYIEKKITKRGKRREEIGLQEVTRKPEAHHEKSVI</sequence>
<feature type="domain" description="Potassium channel" evidence="14">
    <location>
        <begin position="90"/>
        <end position="146"/>
    </location>
</feature>
<evidence type="ECO:0000256" key="4">
    <source>
        <dbReference type="ARBA" id="ARBA00022538"/>
    </source>
</evidence>
<accession>A0AAV2ZRS9</accession>
<feature type="transmembrane region" description="Helical" evidence="13">
    <location>
        <begin position="203"/>
        <end position="221"/>
    </location>
</feature>
<comment type="subcellular location">
    <subcellularLocation>
        <location evidence="1">Membrane</location>
        <topology evidence="1">Multi-pass membrane protein</topology>
    </subcellularLocation>
</comment>
<keyword evidence="11 12" id="KW-0407">Ion channel</keyword>
<evidence type="ECO:0000256" key="1">
    <source>
        <dbReference type="ARBA" id="ARBA00004141"/>
    </source>
</evidence>
<gene>
    <name evidence="15" type="ORF">GDO54_005358</name>
</gene>
<dbReference type="Pfam" id="PF07885">
    <property type="entry name" value="Ion_trans_2"/>
    <property type="match status" value="2"/>
</dbReference>
<keyword evidence="8 13" id="KW-1133">Transmembrane helix</keyword>
<dbReference type="PRINTS" id="PR01333">
    <property type="entry name" value="2POREKCHANEL"/>
</dbReference>
<keyword evidence="5 12" id="KW-0812">Transmembrane</keyword>
<dbReference type="EMBL" id="DYDO01000013">
    <property type="protein sequence ID" value="DBA14377.1"/>
    <property type="molecule type" value="Genomic_DNA"/>
</dbReference>
<feature type="domain" description="Potassium channel" evidence="14">
    <location>
        <begin position="174"/>
        <end position="259"/>
    </location>
</feature>
<feature type="transmembrane region" description="Helical" evidence="13">
    <location>
        <begin position="12"/>
        <end position="32"/>
    </location>
</feature>
<evidence type="ECO:0000256" key="12">
    <source>
        <dbReference type="RuleBase" id="RU003857"/>
    </source>
</evidence>
<organism evidence="15 16">
    <name type="scientific">Pyxicephalus adspersus</name>
    <name type="common">African bullfrog</name>
    <dbReference type="NCBI Taxonomy" id="30357"/>
    <lineage>
        <taxon>Eukaryota</taxon>
        <taxon>Metazoa</taxon>
        <taxon>Chordata</taxon>
        <taxon>Craniata</taxon>
        <taxon>Vertebrata</taxon>
        <taxon>Euteleostomi</taxon>
        <taxon>Amphibia</taxon>
        <taxon>Batrachia</taxon>
        <taxon>Anura</taxon>
        <taxon>Neobatrachia</taxon>
        <taxon>Ranoidea</taxon>
        <taxon>Pyxicephalidae</taxon>
        <taxon>Pyxicephalinae</taxon>
        <taxon>Pyxicephalus</taxon>
    </lineage>
</organism>
<feature type="transmembrane region" description="Helical" evidence="13">
    <location>
        <begin position="233"/>
        <end position="255"/>
    </location>
</feature>
<evidence type="ECO:0000256" key="6">
    <source>
        <dbReference type="ARBA" id="ARBA00022826"/>
    </source>
</evidence>
<evidence type="ECO:0000259" key="14">
    <source>
        <dbReference type="Pfam" id="PF07885"/>
    </source>
</evidence>
<evidence type="ECO:0000256" key="5">
    <source>
        <dbReference type="ARBA" id="ARBA00022692"/>
    </source>
</evidence>
<keyword evidence="3 12" id="KW-0813">Transport</keyword>
<dbReference type="InterPro" id="IPR003092">
    <property type="entry name" value="2pore_dom_K_chnl_TASK"/>
</dbReference>
<keyword evidence="10 13" id="KW-0472">Membrane</keyword>
<evidence type="ECO:0000256" key="7">
    <source>
        <dbReference type="ARBA" id="ARBA00022958"/>
    </source>
</evidence>
<evidence type="ECO:0000256" key="13">
    <source>
        <dbReference type="SAM" id="Phobius"/>
    </source>
</evidence>
<evidence type="ECO:0000313" key="15">
    <source>
        <dbReference type="EMBL" id="DBA14377.1"/>
    </source>
</evidence>
<name>A0AAV2ZRS9_PYXAD</name>
<evidence type="ECO:0000256" key="3">
    <source>
        <dbReference type="ARBA" id="ARBA00022448"/>
    </source>
</evidence>
<dbReference type="GO" id="GO:0022841">
    <property type="term" value="F:potassium ion leak channel activity"/>
    <property type="evidence" value="ECO:0007669"/>
    <property type="project" value="TreeGrafter"/>
</dbReference>
<feature type="transmembrane region" description="Helical" evidence="13">
    <location>
        <begin position="94"/>
        <end position="113"/>
    </location>
</feature>
<dbReference type="GO" id="GO:0005886">
    <property type="term" value="C:plasma membrane"/>
    <property type="evidence" value="ECO:0007669"/>
    <property type="project" value="TreeGrafter"/>
</dbReference>
<keyword evidence="16" id="KW-1185">Reference proteome</keyword>